<gene>
    <name evidence="1" type="ORF">F4821DRAFT_280920</name>
</gene>
<dbReference type="EMBL" id="MU394352">
    <property type="protein sequence ID" value="KAI6083463.1"/>
    <property type="molecule type" value="Genomic_DNA"/>
</dbReference>
<keyword evidence="1" id="KW-0808">Transferase</keyword>
<protein>
    <submittedName>
        <fullName evidence="1">Membrane bound O-acyl transferase family-domain-containing protein</fullName>
    </submittedName>
</protein>
<organism evidence="1 2">
    <name type="scientific">Hypoxylon rubiginosum</name>
    <dbReference type="NCBI Taxonomy" id="110542"/>
    <lineage>
        <taxon>Eukaryota</taxon>
        <taxon>Fungi</taxon>
        <taxon>Dikarya</taxon>
        <taxon>Ascomycota</taxon>
        <taxon>Pezizomycotina</taxon>
        <taxon>Sordariomycetes</taxon>
        <taxon>Xylariomycetidae</taxon>
        <taxon>Xylariales</taxon>
        <taxon>Hypoxylaceae</taxon>
        <taxon>Hypoxylon</taxon>
    </lineage>
</organism>
<keyword evidence="2" id="KW-1185">Reference proteome</keyword>
<proteinExistence type="predicted"/>
<evidence type="ECO:0000313" key="2">
    <source>
        <dbReference type="Proteomes" id="UP001497680"/>
    </source>
</evidence>
<accession>A0ACC0CST9</accession>
<sequence>MINSVPMSILKGLEPVILYALAAGLVFFGLSLKKHKRKVLLVPIWALLARSFWGIHHFLWIPGLSFQFGMLNIITVFCAPLILNAIENPLIFHERDTRARSLWISYKLYNNPRMLPLALTAESKGSIETDRNLLVFVGCRTFKVAVLFGVRAALKAAMEVVFGTLRIIEISPSREPMIRRLISNQLTSRDLQLRIFTTAYWLIETMAQLELGHLLLAIVFVVLLRFDRPEEWPPLFGHPREAYTLRRFWSRFWHRLLSPSVATWGRAFADKVLRSRDQKTAKNLIVAFFVFTVSGLAHVAVNWRLGQPALDRDLLYFWVTFLAITIEVAVAKLWTDISSRYSLRLVSTGLFGRTLDYAKFVYVFGFLIWLTPRLVYAKTYESIMLQARADTPL</sequence>
<dbReference type="Proteomes" id="UP001497680">
    <property type="component" value="Unassembled WGS sequence"/>
</dbReference>
<reference evidence="1 2" key="1">
    <citation type="journal article" date="2022" name="New Phytol.">
        <title>Ecological generalism drives hyperdiversity of secondary metabolite gene clusters in xylarialean endophytes.</title>
        <authorList>
            <person name="Franco M.E.E."/>
            <person name="Wisecaver J.H."/>
            <person name="Arnold A.E."/>
            <person name="Ju Y.M."/>
            <person name="Slot J.C."/>
            <person name="Ahrendt S."/>
            <person name="Moore L.P."/>
            <person name="Eastman K.E."/>
            <person name="Scott K."/>
            <person name="Konkel Z."/>
            <person name="Mondo S.J."/>
            <person name="Kuo A."/>
            <person name="Hayes R.D."/>
            <person name="Haridas S."/>
            <person name="Andreopoulos B."/>
            <person name="Riley R."/>
            <person name="LaButti K."/>
            <person name="Pangilinan J."/>
            <person name="Lipzen A."/>
            <person name="Amirebrahimi M."/>
            <person name="Yan J."/>
            <person name="Adam C."/>
            <person name="Keymanesh K."/>
            <person name="Ng V."/>
            <person name="Louie K."/>
            <person name="Northen T."/>
            <person name="Drula E."/>
            <person name="Henrissat B."/>
            <person name="Hsieh H.M."/>
            <person name="Youens-Clark K."/>
            <person name="Lutzoni F."/>
            <person name="Miadlikowska J."/>
            <person name="Eastwood D.C."/>
            <person name="Hamelin R.C."/>
            <person name="Grigoriev I.V."/>
            <person name="U'Ren J.M."/>
        </authorList>
    </citation>
    <scope>NUCLEOTIDE SEQUENCE [LARGE SCALE GENOMIC DNA]</scope>
    <source>
        <strain evidence="1 2">ER1909</strain>
    </source>
</reference>
<name>A0ACC0CST9_9PEZI</name>
<evidence type="ECO:0000313" key="1">
    <source>
        <dbReference type="EMBL" id="KAI6083463.1"/>
    </source>
</evidence>
<comment type="caution">
    <text evidence="1">The sequence shown here is derived from an EMBL/GenBank/DDBJ whole genome shotgun (WGS) entry which is preliminary data.</text>
</comment>